<dbReference type="Proteomes" id="UP001244341">
    <property type="component" value="Chromosome 4b"/>
</dbReference>
<dbReference type="EMBL" id="CP126211">
    <property type="protein sequence ID" value="WIA13632.1"/>
    <property type="molecule type" value="Genomic_DNA"/>
</dbReference>
<protein>
    <submittedName>
        <fullName evidence="1">Uncharacterized protein</fullName>
    </submittedName>
</protein>
<accession>A0ABY8TXA9</accession>
<reference evidence="1 2" key="1">
    <citation type="submission" date="2023-05" db="EMBL/GenBank/DDBJ databases">
        <title>A 100% complete, gapless, phased diploid assembly of the Scenedesmus obliquus UTEX 3031 genome.</title>
        <authorList>
            <person name="Biondi T.C."/>
            <person name="Hanschen E.R."/>
            <person name="Kwon T."/>
            <person name="Eng W."/>
            <person name="Kruse C.P.S."/>
            <person name="Koehler S.I."/>
            <person name="Kunde Y."/>
            <person name="Gleasner C.D."/>
            <person name="You Mak K.T."/>
            <person name="Polle J."/>
            <person name="Hovde B.T."/>
            <person name="Starkenburg S.R."/>
        </authorList>
    </citation>
    <scope>NUCLEOTIDE SEQUENCE [LARGE SCALE GENOMIC DNA]</scope>
    <source>
        <strain evidence="1 2">DOE0152z</strain>
    </source>
</reference>
<proteinExistence type="predicted"/>
<gene>
    <name evidence="1" type="ORF">OEZ85_007195</name>
</gene>
<name>A0ABY8TXA9_TETOB</name>
<organism evidence="1 2">
    <name type="scientific">Tetradesmus obliquus</name>
    <name type="common">Green alga</name>
    <name type="synonym">Acutodesmus obliquus</name>
    <dbReference type="NCBI Taxonomy" id="3088"/>
    <lineage>
        <taxon>Eukaryota</taxon>
        <taxon>Viridiplantae</taxon>
        <taxon>Chlorophyta</taxon>
        <taxon>core chlorophytes</taxon>
        <taxon>Chlorophyceae</taxon>
        <taxon>CS clade</taxon>
        <taxon>Sphaeropleales</taxon>
        <taxon>Scenedesmaceae</taxon>
        <taxon>Tetradesmus</taxon>
    </lineage>
</organism>
<sequence length="194" mass="19001">MTGATAVPRAAAVQEVGTLDTCTTTTLLADGVSEAHPDYSQVNASGTASPGAPSTLLQHLADVQKSGGAQTDTSNLMADVDTTGTGSGREAAYSRMLPTNGGSNSYNCESSPGDGSCGRCPPLEQMLVPGSKPVMFRSVPLKILNQAGAAAVFGLLCPTAAQAPPVNSSAVNGTAVIGSAAAGHVASAATGPAA</sequence>
<keyword evidence="2" id="KW-1185">Reference proteome</keyword>
<evidence type="ECO:0000313" key="1">
    <source>
        <dbReference type="EMBL" id="WIA13632.1"/>
    </source>
</evidence>
<evidence type="ECO:0000313" key="2">
    <source>
        <dbReference type="Proteomes" id="UP001244341"/>
    </source>
</evidence>